<feature type="transmembrane region" description="Helical" evidence="5">
    <location>
        <begin position="96"/>
        <end position="116"/>
    </location>
</feature>
<accession>A0ABU6IG56</accession>
<feature type="transmembrane region" description="Helical" evidence="5">
    <location>
        <begin position="229"/>
        <end position="250"/>
    </location>
</feature>
<dbReference type="InterPro" id="IPR003339">
    <property type="entry name" value="ABC/ECF_trnsptr_transmembrane"/>
</dbReference>
<gene>
    <name evidence="6" type="ORF">VIN30_02945</name>
</gene>
<evidence type="ECO:0000313" key="6">
    <source>
        <dbReference type="EMBL" id="MEC4175404.1"/>
    </source>
</evidence>
<dbReference type="EMBL" id="JAYMFF010000003">
    <property type="protein sequence ID" value="MEC4175404.1"/>
    <property type="molecule type" value="Genomic_DNA"/>
</dbReference>
<keyword evidence="3 5" id="KW-1133">Transmembrane helix</keyword>
<protein>
    <submittedName>
        <fullName evidence="6">Energy-coupling factor transporter transmembrane component T</fullName>
    </submittedName>
</protein>
<evidence type="ECO:0000256" key="3">
    <source>
        <dbReference type="ARBA" id="ARBA00022989"/>
    </source>
</evidence>
<evidence type="ECO:0000313" key="7">
    <source>
        <dbReference type="Proteomes" id="UP001349994"/>
    </source>
</evidence>
<evidence type="ECO:0000256" key="1">
    <source>
        <dbReference type="ARBA" id="ARBA00004141"/>
    </source>
</evidence>
<sequence length="298" mass="30855">MESTRDIFSHCHPTVVLAYFAGIIGVTMLVMSPVFAGLSLVGATMACLAVRGRSALPLIGGIAVLGAGVTLLNPLFNTAGDTVLFEVFGRPYTAEVLMFGGTMGGALGAALLWFSVASRALTAEKVTYLFGGRAPALTTVLTLVLRLVPAYGRRATALAEARAGVGLGVSEADGLGGKVRVGATLLSSLTAWSLEQGVTTADSLAARGFGSGSRTAWGRYRFRWREGALMALLGVLAFGMGAGVAAGAGAAEFLPRFQLPAADALVLVGWVSWTAMVLLPTMLAVAGEVRWRCSLWNI</sequence>
<name>A0ABU6IG56_9ACTN</name>
<keyword evidence="7" id="KW-1185">Reference proteome</keyword>
<dbReference type="Proteomes" id="UP001349994">
    <property type="component" value="Unassembled WGS sequence"/>
</dbReference>
<organism evidence="6 7">
    <name type="scientific">Adlercreutzia wanghongyangiae</name>
    <dbReference type="NCBI Taxonomy" id="3111451"/>
    <lineage>
        <taxon>Bacteria</taxon>
        <taxon>Bacillati</taxon>
        <taxon>Actinomycetota</taxon>
        <taxon>Coriobacteriia</taxon>
        <taxon>Eggerthellales</taxon>
        <taxon>Eggerthellaceae</taxon>
        <taxon>Adlercreutzia</taxon>
    </lineage>
</organism>
<dbReference type="RefSeq" id="WP_338209161.1">
    <property type="nucleotide sequence ID" value="NZ_JAYMFF010000003.1"/>
</dbReference>
<keyword evidence="4 5" id="KW-0472">Membrane</keyword>
<comment type="caution">
    <text evidence="6">The sequence shown here is derived from an EMBL/GenBank/DDBJ whole genome shotgun (WGS) entry which is preliminary data.</text>
</comment>
<reference evidence="6 7" key="1">
    <citation type="submission" date="2024-01" db="EMBL/GenBank/DDBJ databases">
        <title>novel species in genus Adlercreutzia.</title>
        <authorList>
            <person name="Liu X."/>
        </authorList>
    </citation>
    <scope>NUCLEOTIDE SEQUENCE [LARGE SCALE GENOMIC DNA]</scope>
    <source>
        <strain evidence="6 7">R7</strain>
    </source>
</reference>
<comment type="subcellular location">
    <subcellularLocation>
        <location evidence="1">Membrane</location>
        <topology evidence="1">Multi-pass membrane protein</topology>
    </subcellularLocation>
</comment>
<proteinExistence type="predicted"/>
<feature type="transmembrane region" description="Helical" evidence="5">
    <location>
        <begin position="16"/>
        <end position="43"/>
    </location>
</feature>
<dbReference type="CDD" id="cd16914">
    <property type="entry name" value="EcfT"/>
    <property type="match status" value="1"/>
</dbReference>
<feature type="transmembrane region" description="Helical" evidence="5">
    <location>
        <begin position="55"/>
        <end position="76"/>
    </location>
</feature>
<evidence type="ECO:0000256" key="5">
    <source>
        <dbReference type="SAM" id="Phobius"/>
    </source>
</evidence>
<feature type="transmembrane region" description="Helical" evidence="5">
    <location>
        <begin position="270"/>
        <end position="289"/>
    </location>
</feature>
<evidence type="ECO:0000256" key="4">
    <source>
        <dbReference type="ARBA" id="ARBA00023136"/>
    </source>
</evidence>
<evidence type="ECO:0000256" key="2">
    <source>
        <dbReference type="ARBA" id="ARBA00022692"/>
    </source>
</evidence>
<keyword evidence="2 5" id="KW-0812">Transmembrane</keyword>